<accession>A0ABV1KDR1</accession>
<dbReference type="Gene3D" id="3.40.50.620">
    <property type="entry name" value="HUPs"/>
    <property type="match status" value="1"/>
</dbReference>
<dbReference type="EMBL" id="JBEDNQ010000008">
    <property type="protein sequence ID" value="MEQ3552595.1"/>
    <property type="molecule type" value="Genomic_DNA"/>
</dbReference>
<organism evidence="3 4">
    <name type="scientific">Pseudonocardia nematodicida</name>
    <dbReference type="NCBI Taxonomy" id="1206997"/>
    <lineage>
        <taxon>Bacteria</taxon>
        <taxon>Bacillati</taxon>
        <taxon>Actinomycetota</taxon>
        <taxon>Actinomycetes</taxon>
        <taxon>Pseudonocardiales</taxon>
        <taxon>Pseudonocardiaceae</taxon>
        <taxon>Pseudonocardia</taxon>
    </lineage>
</organism>
<proteinExistence type="predicted"/>
<dbReference type="InterPro" id="IPR001962">
    <property type="entry name" value="Asn_synthase"/>
</dbReference>
<dbReference type="NCBIfam" id="NF033561">
    <property type="entry name" value="macrolact_Ik_Al"/>
    <property type="match status" value="1"/>
</dbReference>
<dbReference type="SUPFAM" id="SSF56235">
    <property type="entry name" value="N-terminal nucleophile aminohydrolases (Ntn hydrolases)"/>
    <property type="match status" value="1"/>
</dbReference>
<evidence type="ECO:0000256" key="1">
    <source>
        <dbReference type="SAM" id="MobiDB-lite"/>
    </source>
</evidence>
<feature type="region of interest" description="Disordered" evidence="1">
    <location>
        <begin position="556"/>
        <end position="579"/>
    </location>
</feature>
<comment type="caution">
    <text evidence="3">The sequence shown here is derived from an EMBL/GenBank/DDBJ whole genome shotgun (WGS) entry which is preliminary data.</text>
</comment>
<dbReference type="RefSeq" id="WP_349299671.1">
    <property type="nucleotide sequence ID" value="NZ_JBEDNQ010000008.1"/>
</dbReference>
<keyword evidence="4" id="KW-1185">Reference proteome</keyword>
<reference evidence="3 4" key="1">
    <citation type="submission" date="2024-03" db="EMBL/GenBank/DDBJ databases">
        <title>Draft genome sequence of Pseudonocardia nematodicida JCM 31783.</title>
        <authorList>
            <person name="Butdee W."/>
            <person name="Duangmal K."/>
        </authorList>
    </citation>
    <scope>NUCLEOTIDE SEQUENCE [LARGE SCALE GENOMIC DNA]</scope>
    <source>
        <strain evidence="3 4">JCM 31783</strain>
    </source>
</reference>
<evidence type="ECO:0000313" key="4">
    <source>
        <dbReference type="Proteomes" id="UP001494902"/>
    </source>
</evidence>
<protein>
    <submittedName>
        <fullName evidence="3">Albusnodin/ikarugamycin family macrolactam cyclase</fullName>
    </submittedName>
</protein>
<dbReference type="Pfam" id="PF00733">
    <property type="entry name" value="Asn_synthase"/>
    <property type="match status" value="1"/>
</dbReference>
<dbReference type="Proteomes" id="UP001494902">
    <property type="component" value="Unassembled WGS sequence"/>
</dbReference>
<name>A0ABV1KDR1_9PSEU</name>
<gene>
    <name evidence="3" type="ORF">WIS52_19145</name>
</gene>
<dbReference type="InterPro" id="IPR014729">
    <property type="entry name" value="Rossmann-like_a/b/a_fold"/>
</dbReference>
<dbReference type="InterPro" id="IPR029055">
    <property type="entry name" value="Ntn_hydrolases_N"/>
</dbReference>
<evidence type="ECO:0000313" key="3">
    <source>
        <dbReference type="EMBL" id="MEQ3552595.1"/>
    </source>
</evidence>
<evidence type="ECO:0000259" key="2">
    <source>
        <dbReference type="Pfam" id="PF00733"/>
    </source>
</evidence>
<feature type="domain" description="Asparagine synthetase" evidence="2">
    <location>
        <begin position="199"/>
        <end position="547"/>
    </location>
</feature>
<sequence>MSVRWFGGRGTGHTDVRYPARARALASDIGAAWLCGAWPGSQVATAQRPGRTVTILGRARCEPEVLQRWVRHGVPDSAPTALAGAYTIVEVTEHATVVFTDPGWIQPIYTAATTDGAPLWGSSSLALACLVGADVDDTWLHEHLHPGPGVEPGTGERSAFAGITPVPPGARLTITSSEITIRPLATATSAVSPRPAESLRAALQDTVAGVAEGRTGAAVAADCSGGMDSTSLAMLLAHHRPCGGSAAAGVVAVTVHPVGITSGGDLDYARAAIDYARTGRVQSLEHLLCALGDGHVPYGRMDELVPATDEPAPSTIAIARFDAELAMLAGRGIGDLVTGDGGDTLLGPQPGYLPDLAATATVRAQAELVRHALGWARLRRTAVWPLLTQARAAAVRGERGEAARTRAAMRVVARTARADAQITEQLHGISLHNPFTDPRVVDAALVVPGPLRAGPGDYKPLLRRAMAGLLPETVTARRTKGDFTPDQYRGLRRHLQALTGLVDGELAARGLIDPIRYRALLTRAAAGAPGIGFHQLNPVVAAEVWMRALRQAPAAARWASATEDPSARASTRHRSEVSR</sequence>
<dbReference type="SUPFAM" id="SSF52402">
    <property type="entry name" value="Adenine nucleotide alpha hydrolases-like"/>
    <property type="match status" value="1"/>
</dbReference>